<name>A0ABN0V1W6_9ACTN</name>
<dbReference type="RefSeq" id="WP_344151757.1">
    <property type="nucleotide sequence ID" value="NZ_BAAABV010000005.1"/>
</dbReference>
<keyword evidence="2" id="KW-0349">Heme</keyword>
<accession>A0ABN0V1W6</accession>
<proteinExistence type="inferred from homology"/>
<dbReference type="InterPro" id="IPR017972">
    <property type="entry name" value="Cyt_P450_CS"/>
</dbReference>
<keyword evidence="4" id="KW-1185">Reference proteome</keyword>
<keyword evidence="2" id="KW-0503">Monooxygenase</keyword>
<sequence>MSEGHILFRRTLDERTVSREPGEQPGAVVPVRMGTAGLGLLVNDHREATRILFEVETYGSAGELMTSVFDEPDEAHPDGSHPHAASEQVFAVTQTDGEEHRRVRRALRRVIDTRVRDVSDQLVQDVRQAVESALALGRLDAVASIGVPIADSVMSRLLGLDEKLVSALRAAVYGGYPVRELDATLVDWVRDRRTRPAEDLVSDLMAELPSLDDRHVAANTRLLALSGVEVLAALITNGILCLAQDPQTQSLVRDDETLLPGFVHEVQRYASPIARGIYRMSKKPSVIGGYAVPAGTLLVIGVDLCNRDTSALPDAHRFDPTRGRDFEYLTFGRGKHSCLGIPVTRLVAAQALRVFLSGTTSFGLTVEPSELRFHDTAVMNGLVELPIWVECAK</sequence>
<keyword evidence="2" id="KW-0408">Iron</keyword>
<dbReference type="EMBL" id="BAAABV010000005">
    <property type="protein sequence ID" value="GAA0270952.1"/>
    <property type="molecule type" value="Genomic_DNA"/>
</dbReference>
<evidence type="ECO:0000313" key="4">
    <source>
        <dbReference type="Proteomes" id="UP001501867"/>
    </source>
</evidence>
<dbReference type="PRINTS" id="PR00359">
    <property type="entry name" value="BP450"/>
</dbReference>
<evidence type="ECO:0008006" key="5">
    <source>
        <dbReference type="Google" id="ProtNLM"/>
    </source>
</evidence>
<reference evidence="3 4" key="1">
    <citation type="journal article" date="2019" name="Int. J. Syst. Evol. Microbiol.">
        <title>The Global Catalogue of Microorganisms (GCM) 10K type strain sequencing project: providing services to taxonomists for standard genome sequencing and annotation.</title>
        <authorList>
            <consortium name="The Broad Institute Genomics Platform"/>
            <consortium name="The Broad Institute Genome Sequencing Center for Infectious Disease"/>
            <person name="Wu L."/>
            <person name="Ma J."/>
        </authorList>
    </citation>
    <scope>NUCLEOTIDE SEQUENCE [LARGE SCALE GENOMIC DNA]</scope>
    <source>
        <strain evidence="3 4">JCM 4505</strain>
    </source>
</reference>
<keyword evidence="2" id="KW-0560">Oxidoreductase</keyword>
<dbReference type="Proteomes" id="UP001501867">
    <property type="component" value="Unassembled WGS sequence"/>
</dbReference>
<dbReference type="SUPFAM" id="SSF48264">
    <property type="entry name" value="Cytochrome P450"/>
    <property type="match status" value="1"/>
</dbReference>
<evidence type="ECO:0000256" key="2">
    <source>
        <dbReference type="RuleBase" id="RU000461"/>
    </source>
</evidence>
<organism evidence="3 4">
    <name type="scientific">Streptomyces polychromogenes</name>
    <dbReference type="NCBI Taxonomy" id="67342"/>
    <lineage>
        <taxon>Bacteria</taxon>
        <taxon>Bacillati</taxon>
        <taxon>Actinomycetota</taxon>
        <taxon>Actinomycetes</taxon>
        <taxon>Kitasatosporales</taxon>
        <taxon>Streptomycetaceae</taxon>
        <taxon>Streptomyces</taxon>
    </lineage>
</organism>
<dbReference type="PANTHER" id="PTHR46696:SF1">
    <property type="entry name" value="CYTOCHROME P450 YJIB-RELATED"/>
    <property type="match status" value="1"/>
</dbReference>
<dbReference type="PANTHER" id="PTHR46696">
    <property type="entry name" value="P450, PUTATIVE (EUROFUNG)-RELATED"/>
    <property type="match status" value="1"/>
</dbReference>
<dbReference type="InterPro" id="IPR036396">
    <property type="entry name" value="Cyt_P450_sf"/>
</dbReference>
<comment type="similarity">
    <text evidence="1 2">Belongs to the cytochrome P450 family.</text>
</comment>
<evidence type="ECO:0000313" key="3">
    <source>
        <dbReference type="EMBL" id="GAA0270952.1"/>
    </source>
</evidence>
<dbReference type="InterPro" id="IPR002397">
    <property type="entry name" value="Cyt_P450_B"/>
</dbReference>
<comment type="caution">
    <text evidence="3">The sequence shown here is derived from an EMBL/GenBank/DDBJ whole genome shotgun (WGS) entry which is preliminary data.</text>
</comment>
<dbReference type="Pfam" id="PF00067">
    <property type="entry name" value="p450"/>
    <property type="match status" value="1"/>
</dbReference>
<dbReference type="Gene3D" id="1.10.630.10">
    <property type="entry name" value="Cytochrome P450"/>
    <property type="match status" value="1"/>
</dbReference>
<dbReference type="PROSITE" id="PS00086">
    <property type="entry name" value="CYTOCHROME_P450"/>
    <property type="match status" value="1"/>
</dbReference>
<dbReference type="InterPro" id="IPR001128">
    <property type="entry name" value="Cyt_P450"/>
</dbReference>
<keyword evidence="2" id="KW-0479">Metal-binding</keyword>
<protein>
    <recommendedName>
        <fullName evidence="5">Cytochrome P450</fullName>
    </recommendedName>
</protein>
<gene>
    <name evidence="3" type="ORF">GCM10010302_05640</name>
</gene>
<evidence type="ECO:0000256" key="1">
    <source>
        <dbReference type="ARBA" id="ARBA00010617"/>
    </source>
</evidence>